<name>A0ABV2I5K8_9HYPH</name>
<feature type="domain" description="Glycosyl transferase family 1" evidence="2">
    <location>
        <begin position="222"/>
        <end position="300"/>
    </location>
</feature>
<gene>
    <name evidence="3" type="ORF">ABID12_000112</name>
</gene>
<accession>A0ABV2I5K8</accession>
<dbReference type="Proteomes" id="UP001549164">
    <property type="component" value="Unassembled WGS sequence"/>
</dbReference>
<comment type="caution">
    <text evidence="3">The sequence shown here is derived from an EMBL/GenBank/DDBJ whole genome shotgun (WGS) entry which is preliminary data.</text>
</comment>
<dbReference type="Pfam" id="PF00534">
    <property type="entry name" value="Glycos_transf_1"/>
    <property type="match status" value="1"/>
</dbReference>
<evidence type="ECO:0000256" key="1">
    <source>
        <dbReference type="SAM" id="MobiDB-lite"/>
    </source>
</evidence>
<feature type="region of interest" description="Disordered" evidence="1">
    <location>
        <begin position="333"/>
        <end position="359"/>
    </location>
</feature>
<dbReference type="InterPro" id="IPR001296">
    <property type="entry name" value="Glyco_trans_1"/>
</dbReference>
<dbReference type="Gene3D" id="3.40.50.2000">
    <property type="entry name" value="Glycogen Phosphorylase B"/>
    <property type="match status" value="1"/>
</dbReference>
<reference evidence="3 4" key="1">
    <citation type="submission" date="2024-06" db="EMBL/GenBank/DDBJ databases">
        <title>Genomic Encyclopedia of Type Strains, Phase IV (KMG-IV): sequencing the most valuable type-strain genomes for metagenomic binning, comparative biology and taxonomic classification.</title>
        <authorList>
            <person name="Goeker M."/>
        </authorList>
    </citation>
    <scope>NUCLEOTIDE SEQUENCE [LARGE SCALE GENOMIC DNA]</scope>
    <source>
        <strain evidence="3 4">DSM 28102</strain>
    </source>
</reference>
<sequence length="359" mass="39174">MSSAIAIIDPFCLTPSTTKALDTEQVGGTEAVVLRVVQALSDSFHFHFYQNGRLDMDRDDCGLYRPLDTVSAANLAGVNSIIVINSWKTALKARKLNANCPVYLWSHAHPGRHNRRMGEALADAGIEIICASRAHADHVTRFLVPENRRLPKIGWIYSPVEDDLVADNTPRDHDRLLFPGMPLRGISEILATFNAVRQDRPTLQLDIAEPAGPVWSGSFPPAGVNFLGRLSRSAMINRMRRSLCVFYPQTRHDDPFNMLLAEANAVGTPVIAQKGLGANDEIAGTAGQTLDTNDLKAVGERLDMWRLAQPAIDVPPALRMTAVAAAWHEKLGERTLGRPNPPGVVPHGLSSRPAAAPEK</sequence>
<dbReference type="EMBL" id="JBEPLY010000001">
    <property type="protein sequence ID" value="MET3598191.1"/>
    <property type="molecule type" value="Genomic_DNA"/>
</dbReference>
<evidence type="ECO:0000313" key="3">
    <source>
        <dbReference type="EMBL" id="MET3598191.1"/>
    </source>
</evidence>
<dbReference type="SUPFAM" id="SSF53756">
    <property type="entry name" value="UDP-Glycosyltransferase/glycogen phosphorylase"/>
    <property type="match status" value="1"/>
</dbReference>
<dbReference type="RefSeq" id="WP_354432674.1">
    <property type="nucleotide sequence ID" value="NZ_JBEPLY010000001.1"/>
</dbReference>
<proteinExistence type="predicted"/>
<protein>
    <submittedName>
        <fullName evidence="3">Glycosyltransferase involved in cell wall biosynthesis</fullName>
    </submittedName>
</protein>
<keyword evidence="4" id="KW-1185">Reference proteome</keyword>
<evidence type="ECO:0000313" key="4">
    <source>
        <dbReference type="Proteomes" id="UP001549164"/>
    </source>
</evidence>
<organism evidence="3 4">
    <name type="scientific">Martelella mangrovi</name>
    <dbReference type="NCBI Taxonomy" id="1397477"/>
    <lineage>
        <taxon>Bacteria</taxon>
        <taxon>Pseudomonadati</taxon>
        <taxon>Pseudomonadota</taxon>
        <taxon>Alphaproteobacteria</taxon>
        <taxon>Hyphomicrobiales</taxon>
        <taxon>Aurantimonadaceae</taxon>
        <taxon>Martelella</taxon>
    </lineage>
</organism>
<evidence type="ECO:0000259" key="2">
    <source>
        <dbReference type="Pfam" id="PF00534"/>
    </source>
</evidence>